<keyword evidence="1" id="KW-0732">Signal</keyword>
<dbReference type="RefSeq" id="XP_043001828.1">
    <property type="nucleotide sequence ID" value="XM_043159874.1"/>
</dbReference>
<dbReference type="PANTHER" id="PTHR13593">
    <property type="match status" value="1"/>
</dbReference>
<dbReference type="GO" id="GO:0006629">
    <property type="term" value="P:lipid metabolic process"/>
    <property type="evidence" value="ECO:0007669"/>
    <property type="project" value="InterPro"/>
</dbReference>
<dbReference type="GeneID" id="66071999"/>
<dbReference type="KEGG" id="more:E1B28_002923"/>
<dbReference type="Pfam" id="PF26146">
    <property type="entry name" value="PI-PLC_X"/>
    <property type="match status" value="1"/>
</dbReference>
<comment type="caution">
    <text evidence="2">The sequence shown here is derived from an EMBL/GenBank/DDBJ whole genome shotgun (WGS) entry which is preliminary data.</text>
</comment>
<accession>A0A9P7RKX4</accession>
<dbReference type="InterPro" id="IPR017946">
    <property type="entry name" value="PLC-like_Pdiesterase_TIM-brl"/>
</dbReference>
<sequence length="352" mass="38812">MRFLWMVFALSCAALVAGLPFKKRASVCNGHAELCSRSYANVTFIGAHDSFAFSDNSLAVSRDQRLNISEQLDLGVRLLQAQSHVEDDELHFCHTSCKLFDGGPVLHYLKTVKTFLDTHPNEVLTLLFTNPEGQPVDAVWKPLFDQAGLTTMAFVPDHVPLKYSEWPTLGQMINTGKRLVVFLDSGANTTAVDFILPEFQMVWETPFSVTNSSFPCSIDRIQGPLPSEDHLYMINHSLNKNYFPIGPGIIVSDPVDANITNSVLSIMENVRGCAPLANKRNPNFILLDFVGDGEAIEAMEVLNGFQSLDPPAANSPVNANSGVRLDMEGGRFGGLEMFLLLIVPVVVEMFYV</sequence>
<dbReference type="AlphaFoldDB" id="A0A9P7RKX4"/>
<evidence type="ECO:0000313" key="3">
    <source>
        <dbReference type="Proteomes" id="UP001049176"/>
    </source>
</evidence>
<keyword evidence="3" id="KW-1185">Reference proteome</keyword>
<feature type="signal peptide" evidence="1">
    <location>
        <begin position="1"/>
        <end position="18"/>
    </location>
</feature>
<dbReference type="GO" id="GO:0008081">
    <property type="term" value="F:phosphoric diester hydrolase activity"/>
    <property type="evidence" value="ECO:0007669"/>
    <property type="project" value="InterPro"/>
</dbReference>
<evidence type="ECO:0000313" key="2">
    <source>
        <dbReference type="EMBL" id="KAG7085357.1"/>
    </source>
</evidence>
<protein>
    <recommendedName>
        <fullName evidence="4">PLC-like phosphodiesterase</fullName>
    </recommendedName>
</protein>
<dbReference type="PANTHER" id="PTHR13593:SF140">
    <property type="entry name" value="PLC-LIKE PHOSPHODIESTERASE"/>
    <property type="match status" value="1"/>
</dbReference>
<proteinExistence type="predicted"/>
<dbReference type="OrthoDB" id="7984201at2759"/>
<organism evidence="2 3">
    <name type="scientific">Marasmius oreades</name>
    <name type="common">fairy-ring Marasmius</name>
    <dbReference type="NCBI Taxonomy" id="181124"/>
    <lineage>
        <taxon>Eukaryota</taxon>
        <taxon>Fungi</taxon>
        <taxon>Dikarya</taxon>
        <taxon>Basidiomycota</taxon>
        <taxon>Agaricomycotina</taxon>
        <taxon>Agaricomycetes</taxon>
        <taxon>Agaricomycetidae</taxon>
        <taxon>Agaricales</taxon>
        <taxon>Marasmiineae</taxon>
        <taxon>Marasmiaceae</taxon>
        <taxon>Marasmius</taxon>
    </lineage>
</organism>
<gene>
    <name evidence="2" type="ORF">E1B28_002923</name>
</gene>
<dbReference type="SUPFAM" id="SSF51695">
    <property type="entry name" value="PLC-like phosphodiesterases"/>
    <property type="match status" value="1"/>
</dbReference>
<feature type="chain" id="PRO_5040495222" description="PLC-like phosphodiesterase" evidence="1">
    <location>
        <begin position="19"/>
        <end position="352"/>
    </location>
</feature>
<evidence type="ECO:0008006" key="4">
    <source>
        <dbReference type="Google" id="ProtNLM"/>
    </source>
</evidence>
<evidence type="ECO:0000256" key="1">
    <source>
        <dbReference type="SAM" id="SignalP"/>
    </source>
</evidence>
<name>A0A9P7RKX4_9AGAR</name>
<dbReference type="Proteomes" id="UP001049176">
    <property type="component" value="Chromosome 11"/>
</dbReference>
<reference evidence="2" key="1">
    <citation type="journal article" date="2021" name="Genome Biol. Evol.">
        <title>The assembled and annotated genome of the fairy-ring fungus Marasmius oreades.</title>
        <authorList>
            <person name="Hiltunen M."/>
            <person name="Ament-Velasquez S.L."/>
            <person name="Johannesson H."/>
        </authorList>
    </citation>
    <scope>NUCLEOTIDE SEQUENCE</scope>
    <source>
        <strain evidence="2">03SP1</strain>
    </source>
</reference>
<dbReference type="InterPro" id="IPR051057">
    <property type="entry name" value="PI-PLC_domain"/>
</dbReference>
<dbReference type="EMBL" id="CM032191">
    <property type="protein sequence ID" value="KAG7085357.1"/>
    <property type="molecule type" value="Genomic_DNA"/>
</dbReference>
<dbReference type="Gene3D" id="3.20.20.190">
    <property type="entry name" value="Phosphatidylinositol (PI) phosphodiesterase"/>
    <property type="match status" value="1"/>
</dbReference>